<evidence type="ECO:0000259" key="8">
    <source>
        <dbReference type="Pfam" id="PF13886"/>
    </source>
</evidence>
<feature type="compositionally biased region" description="Basic and acidic residues" evidence="6">
    <location>
        <begin position="726"/>
        <end position="738"/>
    </location>
</feature>
<name>W4KNH0_HETIT</name>
<accession>W4KNH0</accession>
<feature type="compositionally biased region" description="Basic and acidic residues" evidence="6">
    <location>
        <begin position="786"/>
        <end position="798"/>
    </location>
</feature>
<feature type="region of interest" description="Disordered" evidence="6">
    <location>
        <begin position="555"/>
        <end position="579"/>
    </location>
</feature>
<evidence type="ECO:0000256" key="2">
    <source>
        <dbReference type="ARBA" id="ARBA00022692"/>
    </source>
</evidence>
<feature type="region of interest" description="Disordered" evidence="6">
    <location>
        <begin position="682"/>
        <end position="825"/>
    </location>
</feature>
<sequence>SLSNSNSASVTVLHSTSAVTITSASRSGTANIPITTAVPSVFNVTSTIQPTSTTNSTASATSSASASATPTPIVLATKLDPGFGVLGALLIITGFPSAFWGHKNRWTSFFLIGFYTLSLICFVLILKFGILTAVNPPNKTLRGMFVLSSAVAGIAGGGISIFFWKATKYFIGGWGGFALALWIQCFRDGGLIHQLGLRWILYIGCGAVGFILCTIPKIHYHVLLVSTAIVGASAIILGVDCFTTAGLKEFYIWNIGFMSLFTTFTSRGIQFPVSQTMQIELGLIGAITLMGIAVQLRVLKVLQRKLKEIKEEQRRREAENDNKAAEQFARLGEEIADWEKDHPTLGKHGRQDSDFSGTPLMKGSDGASTPGPDDRAFVRNRHQSGLSDFLAAVNPDEERGQRRSQSPGALPALDLGSDIQENVPRGFIANDVERADSTAGGDPEDIKRKEELLHEIQTIRRSIDLLKSESPQPSSSSNSRHPSLTSRRTLSYDLNTATLMGSSHLRPPRDARHRVQSMELSTLSATNVGDAIGRPTSAPLRDNDWDAYVRDRKLVQPPSGPSAPIQTTPIPLLSPTPRLTVPPAVQDALLRRQQRESMIDAPDGAPPALRTDSPRSIDGFGAHLVAPKMSHHRSSSYNTNPAPVTVLPPKRSAAAPPSQQPRTVTYEELTERHREKLRQLQAPLTQAENEHAEVEAAKARWERSKTSERQAVEKRQAERAAALAKEAQRPRRSGETHGDGSGGKQRQHTRAASAEMLGIGAAPSTSRRMSTLKVEDWQRYQADTATAERRPVNAEGHVRSRSGGVPFPAERRGNGGGRGRSRGGR</sequence>
<protein>
    <recommendedName>
        <fullName evidence="8">TM7S3/TM198-like domain-containing protein</fullName>
    </recommendedName>
</protein>
<keyword evidence="2 7" id="KW-0812">Transmembrane</keyword>
<feature type="transmembrane region" description="Helical" evidence="7">
    <location>
        <begin position="169"/>
        <end position="187"/>
    </location>
</feature>
<dbReference type="PANTHER" id="PTHR39469:SF1">
    <property type="entry name" value="DUF4203 DOMAIN-CONTAINING PROTEIN"/>
    <property type="match status" value="1"/>
</dbReference>
<keyword evidence="10" id="KW-1185">Reference proteome</keyword>
<feature type="region of interest" description="Disordered" evidence="6">
    <location>
        <begin position="392"/>
        <end position="416"/>
    </location>
</feature>
<feature type="coiled-coil region" evidence="5">
    <location>
        <begin position="292"/>
        <end position="326"/>
    </location>
</feature>
<dbReference type="RefSeq" id="XP_009541281.1">
    <property type="nucleotide sequence ID" value="XM_009542986.1"/>
</dbReference>
<evidence type="ECO:0000256" key="4">
    <source>
        <dbReference type="ARBA" id="ARBA00023136"/>
    </source>
</evidence>
<dbReference type="AlphaFoldDB" id="W4KNH0"/>
<dbReference type="KEGG" id="hir:HETIRDRAFT_235977"/>
<dbReference type="PANTHER" id="PTHR39469">
    <property type="entry name" value="CHROMOSOME 1, WHOLE GENOME SHOTGUN SEQUENCE"/>
    <property type="match status" value="1"/>
</dbReference>
<feature type="compositionally biased region" description="Low complexity" evidence="6">
    <location>
        <begin position="468"/>
        <end position="486"/>
    </location>
</feature>
<dbReference type="Pfam" id="PF13886">
    <property type="entry name" value="TM7S3_TM198"/>
    <property type="match status" value="1"/>
</dbReference>
<feature type="transmembrane region" description="Helical" evidence="7">
    <location>
        <begin position="83"/>
        <end position="102"/>
    </location>
</feature>
<feature type="transmembrane region" description="Helical" evidence="7">
    <location>
        <begin position="281"/>
        <end position="299"/>
    </location>
</feature>
<feature type="region of interest" description="Disordered" evidence="6">
    <location>
        <begin position="631"/>
        <end position="663"/>
    </location>
</feature>
<dbReference type="Proteomes" id="UP000030671">
    <property type="component" value="Unassembled WGS sequence"/>
</dbReference>
<dbReference type="GeneID" id="20668758"/>
<keyword evidence="5" id="KW-0175">Coiled coil</keyword>
<feature type="non-terminal residue" evidence="9">
    <location>
        <position position="1"/>
    </location>
</feature>
<gene>
    <name evidence="9" type="ORF">HETIRDRAFT_235977</name>
</gene>
<proteinExistence type="predicted"/>
<feature type="transmembrane region" description="Helical" evidence="7">
    <location>
        <begin position="143"/>
        <end position="163"/>
    </location>
</feature>
<dbReference type="InParanoid" id="W4KNH0"/>
<feature type="transmembrane region" description="Helical" evidence="7">
    <location>
        <begin position="199"/>
        <end position="218"/>
    </location>
</feature>
<reference evidence="9 10" key="1">
    <citation type="journal article" date="2012" name="New Phytol.">
        <title>Insight into trade-off between wood decay and parasitism from the genome of a fungal forest pathogen.</title>
        <authorList>
            <person name="Olson A."/>
            <person name="Aerts A."/>
            <person name="Asiegbu F."/>
            <person name="Belbahri L."/>
            <person name="Bouzid O."/>
            <person name="Broberg A."/>
            <person name="Canback B."/>
            <person name="Coutinho P.M."/>
            <person name="Cullen D."/>
            <person name="Dalman K."/>
            <person name="Deflorio G."/>
            <person name="van Diepen L.T."/>
            <person name="Dunand C."/>
            <person name="Duplessis S."/>
            <person name="Durling M."/>
            <person name="Gonthier P."/>
            <person name="Grimwood J."/>
            <person name="Fossdal C.G."/>
            <person name="Hansson D."/>
            <person name="Henrissat B."/>
            <person name="Hietala A."/>
            <person name="Himmelstrand K."/>
            <person name="Hoffmeister D."/>
            <person name="Hogberg N."/>
            <person name="James T.Y."/>
            <person name="Karlsson M."/>
            <person name="Kohler A."/>
            <person name="Kues U."/>
            <person name="Lee Y.H."/>
            <person name="Lin Y.C."/>
            <person name="Lind M."/>
            <person name="Lindquist E."/>
            <person name="Lombard V."/>
            <person name="Lucas S."/>
            <person name="Lunden K."/>
            <person name="Morin E."/>
            <person name="Murat C."/>
            <person name="Park J."/>
            <person name="Raffaello T."/>
            <person name="Rouze P."/>
            <person name="Salamov A."/>
            <person name="Schmutz J."/>
            <person name="Solheim H."/>
            <person name="Stahlberg J."/>
            <person name="Velez H."/>
            <person name="de Vries R.P."/>
            <person name="Wiebenga A."/>
            <person name="Woodward S."/>
            <person name="Yakovlev I."/>
            <person name="Garbelotto M."/>
            <person name="Martin F."/>
            <person name="Grigoriev I.V."/>
            <person name="Stenlid J."/>
        </authorList>
    </citation>
    <scope>NUCLEOTIDE SEQUENCE [LARGE SCALE GENOMIC DNA]</scope>
    <source>
        <strain evidence="9 10">TC 32-1</strain>
    </source>
</reference>
<evidence type="ECO:0000256" key="7">
    <source>
        <dbReference type="SAM" id="Phobius"/>
    </source>
</evidence>
<feature type="transmembrane region" description="Helical" evidence="7">
    <location>
        <begin position="250"/>
        <end position="269"/>
    </location>
</feature>
<feature type="region of interest" description="Disordered" evidence="6">
    <location>
        <begin position="463"/>
        <end position="487"/>
    </location>
</feature>
<dbReference type="HOGENOM" id="CLU_010250_0_0_1"/>
<evidence type="ECO:0000256" key="1">
    <source>
        <dbReference type="ARBA" id="ARBA00004141"/>
    </source>
</evidence>
<dbReference type="eggNOG" id="ENOG502RXUE">
    <property type="taxonomic scope" value="Eukaryota"/>
</dbReference>
<organism evidence="9 10">
    <name type="scientific">Heterobasidion irregulare (strain TC 32-1)</name>
    <dbReference type="NCBI Taxonomy" id="747525"/>
    <lineage>
        <taxon>Eukaryota</taxon>
        <taxon>Fungi</taxon>
        <taxon>Dikarya</taxon>
        <taxon>Basidiomycota</taxon>
        <taxon>Agaricomycotina</taxon>
        <taxon>Agaricomycetes</taxon>
        <taxon>Russulales</taxon>
        <taxon>Bondarzewiaceae</taxon>
        <taxon>Heterobasidion</taxon>
        <taxon>Heterobasidion annosum species complex</taxon>
    </lineage>
</organism>
<feature type="compositionally biased region" description="Basic and acidic residues" evidence="6">
    <location>
        <begin position="688"/>
        <end position="718"/>
    </location>
</feature>
<feature type="region of interest" description="Disordered" evidence="6">
    <location>
        <begin position="341"/>
        <end position="378"/>
    </location>
</feature>
<feature type="non-terminal residue" evidence="9">
    <location>
        <position position="825"/>
    </location>
</feature>
<evidence type="ECO:0000313" key="10">
    <source>
        <dbReference type="Proteomes" id="UP000030671"/>
    </source>
</evidence>
<dbReference type="GO" id="GO:0016020">
    <property type="term" value="C:membrane"/>
    <property type="evidence" value="ECO:0007669"/>
    <property type="project" value="UniProtKB-SubCell"/>
</dbReference>
<evidence type="ECO:0000256" key="5">
    <source>
        <dbReference type="SAM" id="Coils"/>
    </source>
</evidence>
<evidence type="ECO:0000313" key="9">
    <source>
        <dbReference type="EMBL" id="ETW87373.1"/>
    </source>
</evidence>
<evidence type="ECO:0000256" key="6">
    <source>
        <dbReference type="SAM" id="MobiDB-lite"/>
    </source>
</evidence>
<dbReference type="STRING" id="747525.W4KNH0"/>
<comment type="subcellular location">
    <subcellularLocation>
        <location evidence="1">Membrane</location>
        <topology evidence="1">Multi-pass membrane protein</topology>
    </subcellularLocation>
</comment>
<feature type="transmembrane region" description="Helical" evidence="7">
    <location>
        <begin position="108"/>
        <end position="131"/>
    </location>
</feature>
<evidence type="ECO:0000256" key="3">
    <source>
        <dbReference type="ARBA" id="ARBA00022989"/>
    </source>
</evidence>
<feature type="compositionally biased region" description="Basic and acidic residues" evidence="6">
    <location>
        <begin position="341"/>
        <end position="353"/>
    </location>
</feature>
<keyword evidence="4 7" id="KW-0472">Membrane</keyword>
<keyword evidence="3 7" id="KW-1133">Transmembrane helix</keyword>
<dbReference type="EMBL" id="KI925454">
    <property type="protein sequence ID" value="ETW87373.1"/>
    <property type="molecule type" value="Genomic_DNA"/>
</dbReference>
<dbReference type="InterPro" id="IPR025256">
    <property type="entry name" value="TM7S3/TM198-like_dom"/>
</dbReference>
<feature type="domain" description="TM7S3/TM198-like" evidence="8">
    <location>
        <begin position="87"/>
        <end position="296"/>
    </location>
</feature>
<feature type="transmembrane region" description="Helical" evidence="7">
    <location>
        <begin position="224"/>
        <end position="243"/>
    </location>
</feature>
<dbReference type="OrthoDB" id="102260at2759"/>